<dbReference type="FunFam" id="1.10.150.20:FF:000011">
    <property type="entry name" value="exonuclease 1"/>
    <property type="match status" value="1"/>
</dbReference>
<keyword evidence="13" id="KW-0539">Nucleus</keyword>
<evidence type="ECO:0000313" key="18">
    <source>
        <dbReference type="Proteomes" id="UP000510647"/>
    </source>
</evidence>
<keyword evidence="5" id="KW-0479">Metal-binding</keyword>
<dbReference type="OrthoDB" id="26491at2759"/>
<dbReference type="FunFam" id="3.40.50.1010:FF:000002">
    <property type="entry name" value="Exonuclease 1, putative"/>
    <property type="match status" value="1"/>
</dbReference>
<dbReference type="EMBL" id="CP059272">
    <property type="protein sequence ID" value="QLQ81564.1"/>
    <property type="molecule type" value="Genomic_DNA"/>
</dbReference>
<evidence type="ECO:0000256" key="6">
    <source>
        <dbReference type="ARBA" id="ARBA00022763"/>
    </source>
</evidence>
<comment type="similarity">
    <text evidence="3">Belongs to the XPG/RAD2 endonuclease family. EXO1 subfamily.</text>
</comment>
<feature type="compositionally biased region" description="Polar residues" evidence="14">
    <location>
        <begin position="458"/>
        <end position="471"/>
    </location>
</feature>
<evidence type="ECO:0000256" key="12">
    <source>
        <dbReference type="ARBA" id="ARBA00023204"/>
    </source>
</evidence>
<feature type="compositionally biased region" description="Acidic residues" evidence="14">
    <location>
        <begin position="477"/>
        <end position="489"/>
    </location>
</feature>
<dbReference type="CDD" id="cd09908">
    <property type="entry name" value="H3TH_EXO1"/>
    <property type="match status" value="1"/>
</dbReference>
<keyword evidence="12" id="KW-0234">DNA repair</keyword>
<dbReference type="InterPro" id="IPR006086">
    <property type="entry name" value="XPG-I_dom"/>
</dbReference>
<dbReference type="InterPro" id="IPR008918">
    <property type="entry name" value="HhH2"/>
</dbReference>
<evidence type="ECO:0000256" key="4">
    <source>
        <dbReference type="ARBA" id="ARBA00022722"/>
    </source>
</evidence>
<keyword evidence="8" id="KW-0269">Exonuclease</keyword>
<evidence type="ECO:0000256" key="7">
    <source>
        <dbReference type="ARBA" id="ARBA00022801"/>
    </source>
</evidence>
<dbReference type="CDD" id="cd09857">
    <property type="entry name" value="PIN_EXO1"/>
    <property type="match status" value="1"/>
</dbReference>
<dbReference type="SUPFAM" id="SSF47807">
    <property type="entry name" value="5' to 3' exonuclease, C-terminal subdomain"/>
    <property type="match status" value="1"/>
</dbReference>
<evidence type="ECO:0000256" key="10">
    <source>
        <dbReference type="ARBA" id="ARBA00022881"/>
    </source>
</evidence>
<keyword evidence="18" id="KW-1185">Reference proteome</keyword>
<keyword evidence="6" id="KW-0227">DNA damage</keyword>
<dbReference type="Proteomes" id="UP000510647">
    <property type="component" value="Chromosome 6"/>
</dbReference>
<keyword evidence="4" id="KW-0540">Nuclease</keyword>
<evidence type="ECO:0000256" key="8">
    <source>
        <dbReference type="ARBA" id="ARBA00022839"/>
    </source>
</evidence>
<dbReference type="InterPro" id="IPR019974">
    <property type="entry name" value="XPG_CS"/>
</dbReference>
<dbReference type="GO" id="GO:0046872">
    <property type="term" value="F:metal ion binding"/>
    <property type="evidence" value="ECO:0007669"/>
    <property type="project" value="UniProtKB-KW"/>
</dbReference>
<evidence type="ECO:0000259" key="16">
    <source>
        <dbReference type="SMART" id="SM00485"/>
    </source>
</evidence>
<dbReference type="InterPro" id="IPR006084">
    <property type="entry name" value="XPG/Rad2"/>
</dbReference>
<keyword evidence="9" id="KW-0460">Magnesium</keyword>
<dbReference type="Pfam" id="PF00867">
    <property type="entry name" value="XPG_I"/>
    <property type="match status" value="1"/>
</dbReference>
<dbReference type="Pfam" id="PF00752">
    <property type="entry name" value="XPG_N"/>
    <property type="match status" value="1"/>
</dbReference>
<comment type="cofactor">
    <cofactor evidence="1">
        <name>Mg(2+)</name>
        <dbReference type="ChEBI" id="CHEBI:18420"/>
    </cofactor>
</comment>
<gene>
    <name evidence="17" type="ORF">HG537_0F03250</name>
</gene>
<reference evidence="17 18" key="1">
    <citation type="submission" date="2020-06" db="EMBL/GenBank/DDBJ databases">
        <title>The yeast mating-type switching endonuclease HO is a domesticated member of an unorthodox homing genetic element family.</title>
        <authorList>
            <person name="Coughlan A.Y."/>
            <person name="Lombardi L."/>
            <person name="Braun-Galleani S."/>
            <person name="Martos A.R."/>
            <person name="Galeote V."/>
            <person name="Bigey F."/>
            <person name="Dequin S."/>
            <person name="Byrne K.P."/>
            <person name="Wolfe K.H."/>
        </authorList>
    </citation>
    <scope>NUCLEOTIDE SEQUENCE [LARGE SCALE GENOMIC DNA]</scope>
    <source>
        <strain evidence="17 18">CBS2947</strain>
    </source>
</reference>
<dbReference type="InterPro" id="IPR006085">
    <property type="entry name" value="XPG_DNA_repair_N"/>
</dbReference>
<dbReference type="SUPFAM" id="SSF88723">
    <property type="entry name" value="PIN domain-like"/>
    <property type="match status" value="1"/>
</dbReference>
<evidence type="ECO:0000256" key="9">
    <source>
        <dbReference type="ARBA" id="ARBA00022842"/>
    </source>
</evidence>
<dbReference type="Gene3D" id="3.40.50.1010">
    <property type="entry name" value="5'-nuclease"/>
    <property type="match status" value="1"/>
</dbReference>
<dbReference type="PROSITE" id="PS00841">
    <property type="entry name" value="XPG_1"/>
    <property type="match status" value="1"/>
</dbReference>
<evidence type="ECO:0000256" key="14">
    <source>
        <dbReference type="SAM" id="MobiDB-lite"/>
    </source>
</evidence>
<comment type="subcellular location">
    <subcellularLocation>
        <location evidence="2">Nucleus</location>
    </subcellularLocation>
</comment>
<dbReference type="GO" id="GO:0006281">
    <property type="term" value="P:DNA repair"/>
    <property type="evidence" value="ECO:0007669"/>
    <property type="project" value="UniProtKB-KW"/>
</dbReference>
<dbReference type="InterPro" id="IPR044752">
    <property type="entry name" value="PIN-like_EXO1"/>
</dbReference>
<dbReference type="PANTHER" id="PTHR11081">
    <property type="entry name" value="FLAP ENDONUCLEASE FAMILY MEMBER"/>
    <property type="match status" value="1"/>
</dbReference>
<evidence type="ECO:0000256" key="3">
    <source>
        <dbReference type="ARBA" id="ARBA00010563"/>
    </source>
</evidence>
<evidence type="ECO:0000256" key="5">
    <source>
        <dbReference type="ARBA" id="ARBA00022723"/>
    </source>
</evidence>
<keyword evidence="10" id="KW-0267">Excision nuclease</keyword>
<dbReference type="GO" id="GO:0003677">
    <property type="term" value="F:DNA binding"/>
    <property type="evidence" value="ECO:0007669"/>
    <property type="project" value="UniProtKB-KW"/>
</dbReference>
<organism evidence="17 18">
    <name type="scientific">Torulaspora globosa</name>
    <dbReference type="NCBI Taxonomy" id="48254"/>
    <lineage>
        <taxon>Eukaryota</taxon>
        <taxon>Fungi</taxon>
        <taxon>Dikarya</taxon>
        <taxon>Ascomycota</taxon>
        <taxon>Saccharomycotina</taxon>
        <taxon>Saccharomycetes</taxon>
        <taxon>Saccharomycetales</taxon>
        <taxon>Saccharomycetaceae</taxon>
        <taxon>Torulaspora</taxon>
    </lineage>
</organism>
<dbReference type="InterPro" id="IPR037315">
    <property type="entry name" value="EXO1_H3TH"/>
</dbReference>
<feature type="region of interest" description="Disordered" evidence="14">
    <location>
        <begin position="547"/>
        <end position="618"/>
    </location>
</feature>
<evidence type="ECO:0000313" key="17">
    <source>
        <dbReference type="EMBL" id="QLQ81564.1"/>
    </source>
</evidence>
<feature type="compositionally biased region" description="Polar residues" evidence="14">
    <location>
        <begin position="493"/>
        <end position="508"/>
    </location>
</feature>
<dbReference type="GO" id="GO:0005634">
    <property type="term" value="C:nucleus"/>
    <property type="evidence" value="ECO:0007669"/>
    <property type="project" value="UniProtKB-SubCell"/>
</dbReference>
<evidence type="ECO:0000256" key="13">
    <source>
        <dbReference type="ARBA" id="ARBA00023242"/>
    </source>
</evidence>
<dbReference type="AlphaFoldDB" id="A0A7H9HUZ8"/>
<protein>
    <submittedName>
        <fullName evidence="17">Uncharacterized protein</fullName>
    </submittedName>
</protein>
<keyword evidence="7" id="KW-0378">Hydrolase</keyword>
<evidence type="ECO:0000256" key="1">
    <source>
        <dbReference type="ARBA" id="ARBA00001946"/>
    </source>
</evidence>
<proteinExistence type="inferred from homology"/>
<accession>A0A7H9HUZ8</accession>
<name>A0A7H9HUZ8_9SACH</name>
<dbReference type="Gene3D" id="1.10.150.20">
    <property type="entry name" value="5' to 3' exonuclease, C-terminal subdomain"/>
    <property type="match status" value="1"/>
</dbReference>
<feature type="domain" description="XPG N-terminal" evidence="16">
    <location>
        <begin position="1"/>
        <end position="99"/>
    </location>
</feature>
<feature type="domain" description="XPG-I" evidence="15">
    <location>
        <begin position="138"/>
        <end position="209"/>
    </location>
</feature>
<evidence type="ECO:0000256" key="11">
    <source>
        <dbReference type="ARBA" id="ARBA00023125"/>
    </source>
</evidence>
<sequence>MGIQGLLPQLKPIQNPVSLLRYEGLTLGIDGYAWLHRAACCCSYELVNGLPTAKYLQFFIKKISMLRSFKIEPFLIFDGDAIGVKKDTEVRRREKRIENKAIAERLWKMGEKSNAMDYFQKCVDVTPEMAKCIIDYCKMNRIQYIVAPFEADAQMVYLEKQQIIHGIISEDSDLLIFGCRKLITKLNDFGECIEICRDDFDKLPKKFPLSQLTDDQVRLMVCLSGCDYTAGIPKIGLVTAMKLVKRFQTLERILTNIKREGKLSIPANFEHETRFANFAFQFQRVFCPIKRRLVTLNEIPGHLTNCQELYDSIGHVIDRNTQIKECVMDDDKIHHDLHLKIAIGDLNPYDFRKRLVNREHKLQLSSKSDLQMGLNDNTPKNRSIDTFFSKQKDNSAKENVLDRIIAPKTPVVNKLDQTIKRRKLSSHNTVISTTTTSKFFSSSQQNEDDIETEVPESQLPTQISSLSPTESDLQENLSDDEEEVLSELESDNHTNSPSPALSSQPIPKVSTNYTSLQRFRYSGSREPLQDKNVNQANRIIHISAKQASTTGLADQQSPRPSLTRRPTSLTSHRIVVTAACAETTKPTAGQPRPALRSLSLSSRFSYSATTASSNRRSD</sequence>
<dbReference type="SMART" id="SM00485">
    <property type="entry name" value="XPGN"/>
    <property type="match status" value="1"/>
</dbReference>
<feature type="compositionally biased region" description="Polar residues" evidence="14">
    <location>
        <begin position="547"/>
        <end position="571"/>
    </location>
</feature>
<keyword evidence="11" id="KW-0238">DNA-binding</keyword>
<dbReference type="PANTHER" id="PTHR11081:SF65">
    <property type="entry name" value="DNA DAMAGE-INDUCIBLE PROTEIN DIN7-RELATED"/>
    <property type="match status" value="1"/>
</dbReference>
<dbReference type="SMART" id="SM00279">
    <property type="entry name" value="HhH2"/>
    <property type="match status" value="1"/>
</dbReference>
<feature type="compositionally biased region" description="Polar residues" evidence="14">
    <location>
        <begin position="608"/>
        <end position="618"/>
    </location>
</feature>
<feature type="compositionally biased region" description="Low complexity" evidence="14">
    <location>
        <begin position="595"/>
        <end position="607"/>
    </location>
</feature>
<dbReference type="GO" id="GO:0017108">
    <property type="term" value="F:5'-flap endonuclease activity"/>
    <property type="evidence" value="ECO:0007669"/>
    <property type="project" value="TreeGrafter"/>
</dbReference>
<dbReference type="InterPro" id="IPR029060">
    <property type="entry name" value="PIN-like_dom_sf"/>
</dbReference>
<dbReference type="SMART" id="SM00484">
    <property type="entry name" value="XPGI"/>
    <property type="match status" value="1"/>
</dbReference>
<feature type="region of interest" description="Disordered" evidence="14">
    <location>
        <begin position="436"/>
        <end position="508"/>
    </location>
</feature>
<dbReference type="PRINTS" id="PR00853">
    <property type="entry name" value="XPGRADSUPER"/>
</dbReference>
<evidence type="ECO:0000256" key="2">
    <source>
        <dbReference type="ARBA" id="ARBA00004123"/>
    </source>
</evidence>
<dbReference type="GO" id="GO:0035312">
    <property type="term" value="F:5'-3' DNA exonuclease activity"/>
    <property type="evidence" value="ECO:0007669"/>
    <property type="project" value="InterPro"/>
</dbReference>
<dbReference type="InterPro" id="IPR036279">
    <property type="entry name" value="5-3_exonuclease_C_sf"/>
</dbReference>
<evidence type="ECO:0000259" key="15">
    <source>
        <dbReference type="SMART" id="SM00484"/>
    </source>
</evidence>